<keyword evidence="2" id="KW-1185">Reference proteome</keyword>
<dbReference type="Proteomes" id="UP001335648">
    <property type="component" value="Unassembled WGS sequence"/>
</dbReference>
<dbReference type="AlphaFoldDB" id="A0AAN8G8G0"/>
<protein>
    <submittedName>
        <fullName evidence="1">Uncharacterized protein</fullName>
    </submittedName>
</protein>
<name>A0AAN8G8G0_9TELE</name>
<evidence type="ECO:0000313" key="2">
    <source>
        <dbReference type="Proteomes" id="UP001335648"/>
    </source>
</evidence>
<accession>A0AAN8G8G0</accession>
<gene>
    <name evidence="1" type="ORF">CesoFtcFv8_026534</name>
</gene>
<sequence length="95" mass="10783">MRAASRACCFPVFRRRRRSSGFPRPLDEFVRDYFLRGDYSEKKVSFVSFCPANVLLGGSSFTSFTSFTSFASFAFRLSPELLQTLSKQRRNGSGS</sequence>
<evidence type="ECO:0000313" key="1">
    <source>
        <dbReference type="EMBL" id="KAK5875451.1"/>
    </source>
</evidence>
<comment type="caution">
    <text evidence="1">The sequence shown here is derived from an EMBL/GenBank/DDBJ whole genome shotgun (WGS) entry which is preliminary data.</text>
</comment>
<dbReference type="EMBL" id="JAULUE010002068">
    <property type="protein sequence ID" value="KAK5875451.1"/>
    <property type="molecule type" value="Genomic_DNA"/>
</dbReference>
<proteinExistence type="predicted"/>
<reference evidence="1 2" key="1">
    <citation type="journal article" date="2023" name="Mol. Biol. Evol.">
        <title>Genomics of Secondarily Temperate Adaptation in the Only Non-Antarctic Icefish.</title>
        <authorList>
            <person name="Rivera-Colon A.G."/>
            <person name="Rayamajhi N."/>
            <person name="Minhas B.F."/>
            <person name="Madrigal G."/>
            <person name="Bilyk K.T."/>
            <person name="Yoon V."/>
            <person name="Hune M."/>
            <person name="Gregory S."/>
            <person name="Cheng C.H.C."/>
            <person name="Catchen J.M."/>
        </authorList>
    </citation>
    <scope>NUCLEOTIDE SEQUENCE [LARGE SCALE GENOMIC DNA]</scope>
    <source>
        <strain evidence="1">JC2023a</strain>
    </source>
</reference>
<organism evidence="1 2">
    <name type="scientific">Champsocephalus esox</name>
    <name type="common">pike icefish</name>
    <dbReference type="NCBI Taxonomy" id="159716"/>
    <lineage>
        <taxon>Eukaryota</taxon>
        <taxon>Metazoa</taxon>
        <taxon>Chordata</taxon>
        <taxon>Craniata</taxon>
        <taxon>Vertebrata</taxon>
        <taxon>Euteleostomi</taxon>
        <taxon>Actinopterygii</taxon>
        <taxon>Neopterygii</taxon>
        <taxon>Teleostei</taxon>
        <taxon>Neoteleostei</taxon>
        <taxon>Acanthomorphata</taxon>
        <taxon>Eupercaria</taxon>
        <taxon>Perciformes</taxon>
        <taxon>Notothenioidei</taxon>
        <taxon>Channichthyidae</taxon>
        <taxon>Champsocephalus</taxon>
    </lineage>
</organism>